<name>A0ABR9UJQ1_9CYAN</name>
<accession>A0ABR9UJQ1</accession>
<dbReference type="Proteomes" id="UP000640725">
    <property type="component" value="Unassembled WGS sequence"/>
</dbReference>
<feature type="transmembrane region" description="Helical" evidence="5">
    <location>
        <begin position="238"/>
        <end position="266"/>
    </location>
</feature>
<evidence type="ECO:0000313" key="8">
    <source>
        <dbReference type="Proteomes" id="UP000640725"/>
    </source>
</evidence>
<evidence type="ECO:0000256" key="2">
    <source>
        <dbReference type="ARBA" id="ARBA00022692"/>
    </source>
</evidence>
<keyword evidence="5" id="KW-0653">Protein transport</keyword>
<keyword evidence="5" id="KW-0813">Transport</keyword>
<feature type="compositionally biased region" description="Polar residues" evidence="6">
    <location>
        <begin position="1"/>
        <end position="30"/>
    </location>
</feature>
<evidence type="ECO:0000256" key="3">
    <source>
        <dbReference type="ARBA" id="ARBA00022989"/>
    </source>
</evidence>
<feature type="transmembrane region" description="Helical" evidence="5">
    <location>
        <begin position="195"/>
        <end position="217"/>
    </location>
</feature>
<comment type="similarity">
    <text evidence="5">Belongs to the TatC family.</text>
</comment>
<dbReference type="EMBL" id="JADEWU010000117">
    <property type="protein sequence ID" value="MBE9146695.1"/>
    <property type="molecule type" value="Genomic_DNA"/>
</dbReference>
<feature type="transmembrane region" description="Helical" evidence="5">
    <location>
        <begin position="153"/>
        <end position="175"/>
    </location>
</feature>
<comment type="function">
    <text evidence="5">Part of the twin-arginine translocation (Tat) system that transports large folded proteins containing a characteristic twin-arginine motif in their signal peptide across membranes.</text>
</comment>
<dbReference type="HAMAP" id="MF_00902">
    <property type="entry name" value="TatC"/>
    <property type="match status" value="1"/>
</dbReference>
<dbReference type="InterPro" id="IPR002033">
    <property type="entry name" value="TatC"/>
</dbReference>
<evidence type="ECO:0000313" key="7">
    <source>
        <dbReference type="EMBL" id="MBE9146695.1"/>
    </source>
</evidence>
<keyword evidence="4 5" id="KW-0472">Membrane</keyword>
<keyword evidence="2 5" id="KW-0812">Transmembrane</keyword>
<feature type="transmembrane region" description="Helical" evidence="5">
    <location>
        <begin position="286"/>
        <end position="309"/>
    </location>
</feature>
<comment type="subunit">
    <text evidence="5">Forms a complex with TatA.</text>
</comment>
<evidence type="ECO:0000256" key="4">
    <source>
        <dbReference type="ARBA" id="ARBA00023136"/>
    </source>
</evidence>
<dbReference type="PANTHER" id="PTHR30371">
    <property type="entry name" value="SEC-INDEPENDENT PROTEIN TRANSLOCASE PROTEIN TATC"/>
    <property type="match status" value="1"/>
</dbReference>
<dbReference type="InterPro" id="IPR019820">
    <property type="entry name" value="Sec-indep_translocase_CS"/>
</dbReference>
<comment type="caution">
    <text evidence="7">The sequence shown here is derived from an EMBL/GenBank/DDBJ whole genome shotgun (WGS) entry which is preliminary data.</text>
</comment>
<dbReference type="PROSITE" id="PS01218">
    <property type="entry name" value="TATC"/>
    <property type="match status" value="1"/>
</dbReference>
<dbReference type="NCBIfam" id="TIGR00945">
    <property type="entry name" value="tatC"/>
    <property type="match status" value="1"/>
</dbReference>
<feature type="transmembrane region" description="Helical" evidence="5">
    <location>
        <begin position="321"/>
        <end position="339"/>
    </location>
</feature>
<feature type="compositionally biased region" description="Polar residues" evidence="6">
    <location>
        <begin position="37"/>
        <end position="48"/>
    </location>
</feature>
<evidence type="ECO:0000256" key="5">
    <source>
        <dbReference type="HAMAP-Rule" id="MF_00902"/>
    </source>
</evidence>
<gene>
    <name evidence="5 7" type="primary">tatC</name>
    <name evidence="7" type="ORF">IQ236_26220</name>
</gene>
<keyword evidence="5" id="KW-1003">Cell membrane</keyword>
<feature type="region of interest" description="Disordered" evidence="6">
    <location>
        <begin position="1"/>
        <end position="56"/>
    </location>
</feature>
<comment type="subcellular location">
    <subcellularLocation>
        <location evidence="5">Cell membrane</location>
        <topology evidence="5">Multi-pass membrane protein</topology>
    </subcellularLocation>
    <subcellularLocation>
        <location evidence="1">Membrane</location>
        <topology evidence="1">Multi-pass membrane protein</topology>
    </subcellularLocation>
</comment>
<sequence length="379" mass="41901">MTPSSNFETPESNSNQPLLSQTDENINPVSSFEEEQNTIVEETSQEVNRSGEEELSDLEPILDESVVLSVETVQTNSTIGEPTFDSAVDIPQQDLSQIEYYNPQKIKSNPTTIVQSATNSDEDLEEKKEFLDEIPDEVEMSLFDHLEELRQRIFYSLIAVFIAIIGCFTVVNPIVHLLQRPASGIKFVQLAPGEYFFVSLKVAGYSGLVAATPFILYQITMFVLPGLTRKERRLLVPALLGSSLLFLLGLGFAYIALIPAALNFFINYGADVVEQFFSIEKYFEFVLVLLFCTGIAFQIPVIQAILGALKIVSSKQMLSGWRYVILGGAVLGAVLTPSTDPLTQSLLAGAVLGLYFGGIWIVKLIENTSESYSTSIDKY</sequence>
<protein>
    <recommendedName>
        <fullName evidence="5">Sec-independent protein translocase protein TatC</fullName>
    </recommendedName>
</protein>
<dbReference type="Pfam" id="PF00902">
    <property type="entry name" value="TatC"/>
    <property type="match status" value="1"/>
</dbReference>
<proteinExistence type="inferred from homology"/>
<keyword evidence="5" id="KW-0811">Translocation</keyword>
<organism evidence="7 8">
    <name type="scientific">Planktothrix mougeotii LEGE 06226</name>
    <dbReference type="NCBI Taxonomy" id="1828728"/>
    <lineage>
        <taxon>Bacteria</taxon>
        <taxon>Bacillati</taxon>
        <taxon>Cyanobacteriota</taxon>
        <taxon>Cyanophyceae</taxon>
        <taxon>Oscillatoriophycideae</taxon>
        <taxon>Oscillatoriales</taxon>
        <taxon>Microcoleaceae</taxon>
        <taxon>Planktothrix</taxon>
    </lineage>
</organism>
<dbReference type="PRINTS" id="PR01840">
    <property type="entry name" value="TATCFAMILY"/>
</dbReference>
<evidence type="ECO:0000256" key="6">
    <source>
        <dbReference type="SAM" id="MobiDB-lite"/>
    </source>
</evidence>
<keyword evidence="8" id="KW-1185">Reference proteome</keyword>
<reference evidence="7 8" key="1">
    <citation type="submission" date="2020-10" db="EMBL/GenBank/DDBJ databases">
        <authorList>
            <person name="Castelo-Branco R."/>
            <person name="Eusebio N."/>
            <person name="Adriana R."/>
            <person name="Vieira A."/>
            <person name="Brugerolle De Fraissinette N."/>
            <person name="Rezende De Castro R."/>
            <person name="Schneider M.P."/>
            <person name="Vasconcelos V."/>
            <person name="Leao P.N."/>
        </authorList>
    </citation>
    <scope>NUCLEOTIDE SEQUENCE [LARGE SCALE GENOMIC DNA]</scope>
    <source>
        <strain evidence="7 8">LEGE 06226</strain>
    </source>
</reference>
<keyword evidence="3 5" id="KW-1133">Transmembrane helix</keyword>
<dbReference type="PANTHER" id="PTHR30371:SF0">
    <property type="entry name" value="SEC-INDEPENDENT PROTEIN TRANSLOCASE PROTEIN TATC, CHLOROPLASTIC-RELATED"/>
    <property type="match status" value="1"/>
</dbReference>
<feature type="transmembrane region" description="Helical" evidence="5">
    <location>
        <begin position="345"/>
        <end position="365"/>
    </location>
</feature>
<evidence type="ECO:0000256" key="1">
    <source>
        <dbReference type="ARBA" id="ARBA00004141"/>
    </source>
</evidence>